<proteinExistence type="predicted"/>
<reference evidence="2" key="1">
    <citation type="submission" date="2022-08" db="EMBL/GenBank/DDBJ databases">
        <authorList>
            <person name="Giroux E."/>
            <person name="Giroux E."/>
        </authorList>
    </citation>
    <scope>NUCLEOTIDE SEQUENCE</scope>
    <source>
        <strain evidence="2">H1091258</strain>
    </source>
</reference>
<accession>A0A9W4RSS4</accession>
<dbReference type="EMBL" id="CAMGZC010000361">
    <property type="protein sequence ID" value="CAI0646775.1"/>
    <property type="molecule type" value="Genomic_DNA"/>
</dbReference>
<organism evidence="2 3">
    <name type="scientific">Colletotrichum noveboracense</name>
    <dbReference type="NCBI Taxonomy" id="2664923"/>
    <lineage>
        <taxon>Eukaryota</taxon>
        <taxon>Fungi</taxon>
        <taxon>Dikarya</taxon>
        <taxon>Ascomycota</taxon>
        <taxon>Pezizomycotina</taxon>
        <taxon>Sordariomycetes</taxon>
        <taxon>Hypocreomycetidae</taxon>
        <taxon>Glomerellales</taxon>
        <taxon>Glomerellaceae</taxon>
        <taxon>Colletotrichum</taxon>
        <taxon>Colletotrichum gloeosporioides species complex</taxon>
    </lineage>
</organism>
<dbReference type="Proteomes" id="UP001152533">
    <property type="component" value="Unassembled WGS sequence"/>
</dbReference>
<comment type="caution">
    <text evidence="2">The sequence shown here is derived from an EMBL/GenBank/DDBJ whole genome shotgun (WGS) entry which is preliminary data.</text>
</comment>
<sequence>MEPVSAAASVVGLVAFAGQLIQGLAKVNSFVQEMKDSDDRIKDLTRESKLLTQTLTELKSVLVGLEGSSVIKNHAYWDPNASSIRGILEACQNDLDQWEQSYMPKQEGSGAKRMFRLVWNGSLRKARDLQSKFAYHRSQISTSIATINT</sequence>
<evidence type="ECO:0008006" key="4">
    <source>
        <dbReference type="Google" id="ProtNLM"/>
    </source>
</evidence>
<dbReference type="AlphaFoldDB" id="A0A9W4RSS4"/>
<evidence type="ECO:0000313" key="2">
    <source>
        <dbReference type="EMBL" id="CAI0646775.1"/>
    </source>
</evidence>
<dbReference type="OrthoDB" id="5344057at2759"/>
<keyword evidence="1" id="KW-0175">Coiled coil</keyword>
<protein>
    <recommendedName>
        <fullName evidence="4">Fungal N-terminal domain-containing protein</fullName>
    </recommendedName>
</protein>
<evidence type="ECO:0000256" key="1">
    <source>
        <dbReference type="SAM" id="Coils"/>
    </source>
</evidence>
<feature type="coiled-coil region" evidence="1">
    <location>
        <begin position="27"/>
        <end position="61"/>
    </location>
</feature>
<name>A0A9W4RSS4_9PEZI</name>
<keyword evidence="3" id="KW-1185">Reference proteome</keyword>
<gene>
    <name evidence="2" type="ORF">CGXH109_LOCUS58529</name>
</gene>
<evidence type="ECO:0000313" key="3">
    <source>
        <dbReference type="Proteomes" id="UP001152533"/>
    </source>
</evidence>